<organism evidence="6 7">
    <name type="scientific">Actinomadura alba</name>
    <dbReference type="NCBI Taxonomy" id="406431"/>
    <lineage>
        <taxon>Bacteria</taxon>
        <taxon>Bacillati</taxon>
        <taxon>Actinomycetota</taxon>
        <taxon>Actinomycetes</taxon>
        <taxon>Streptosporangiales</taxon>
        <taxon>Thermomonosporaceae</taxon>
        <taxon>Actinomadura</taxon>
    </lineage>
</organism>
<comment type="subcellular location">
    <subcellularLocation>
        <location evidence="1">Cell envelope</location>
    </subcellularLocation>
</comment>
<evidence type="ECO:0000256" key="4">
    <source>
        <dbReference type="SAM" id="SignalP"/>
    </source>
</evidence>
<dbReference type="SUPFAM" id="SSF53822">
    <property type="entry name" value="Periplasmic binding protein-like I"/>
    <property type="match status" value="1"/>
</dbReference>
<feature type="signal peptide" evidence="4">
    <location>
        <begin position="1"/>
        <end position="21"/>
    </location>
</feature>
<evidence type="ECO:0000256" key="2">
    <source>
        <dbReference type="ARBA" id="ARBA00007639"/>
    </source>
</evidence>
<keyword evidence="3 4" id="KW-0732">Signal</keyword>
<evidence type="ECO:0000256" key="1">
    <source>
        <dbReference type="ARBA" id="ARBA00004196"/>
    </source>
</evidence>
<dbReference type="CDD" id="cd06308">
    <property type="entry name" value="PBP1_sensor_kinase-like"/>
    <property type="match status" value="1"/>
</dbReference>
<comment type="caution">
    <text evidence="6">The sequence shown here is derived from an EMBL/GenBank/DDBJ whole genome shotgun (WGS) entry which is preliminary data.</text>
</comment>
<evidence type="ECO:0000256" key="3">
    <source>
        <dbReference type="ARBA" id="ARBA00022729"/>
    </source>
</evidence>
<accession>A0ABR7LTA8</accession>
<feature type="chain" id="PRO_5045991458" evidence="4">
    <location>
        <begin position="22"/>
        <end position="323"/>
    </location>
</feature>
<gene>
    <name evidence="6" type="ORF">HKK74_20795</name>
</gene>
<proteinExistence type="inferred from homology"/>
<keyword evidence="7" id="KW-1185">Reference proteome</keyword>
<dbReference type="InterPro" id="IPR025997">
    <property type="entry name" value="SBP_2_dom"/>
</dbReference>
<dbReference type="EMBL" id="JABVEC010000015">
    <property type="protein sequence ID" value="MBC6467913.1"/>
    <property type="molecule type" value="Genomic_DNA"/>
</dbReference>
<dbReference type="PANTHER" id="PTHR46847">
    <property type="entry name" value="D-ALLOSE-BINDING PERIPLASMIC PROTEIN-RELATED"/>
    <property type="match status" value="1"/>
</dbReference>
<comment type="similarity">
    <text evidence="2">Belongs to the bacterial solute-binding protein 2 family.</text>
</comment>
<feature type="domain" description="Periplasmic binding protein" evidence="5">
    <location>
        <begin position="38"/>
        <end position="295"/>
    </location>
</feature>
<dbReference type="Proteomes" id="UP000805614">
    <property type="component" value="Unassembled WGS sequence"/>
</dbReference>
<dbReference type="PANTHER" id="PTHR46847:SF1">
    <property type="entry name" value="D-ALLOSE-BINDING PERIPLASMIC PROTEIN-RELATED"/>
    <property type="match status" value="1"/>
</dbReference>
<sequence length="323" mass="33314">MKKLVCGAVAGVLALSLAACGGSDDSAGGSTAKKELKIGVANFSLGAPYFIAMSKAIEAEAKTYSNVKLIQTDAQGDASKLTSDIDDLLTQSVDGVIISGGPLNAAPAAMNAITQKDVPSILVDRKFSGGQYTSWIGPNNTQIGQGDGKYIVDRLKGNGTLAVIKGGPADNTIGLDRTNGLLGAVKQSPGIKVVESPDFGGWSSDGGLKVMENLLAKNSKIDAVFCENDSMCLGAQKAIADADRTDEMFLVGADGQKEALKAIKDGSNYGATAVNNADTIGRTGLNRMMAVLGGAQPTKDTPLDAPLVTKDNVDQFHDPNSLF</sequence>
<evidence type="ECO:0000313" key="6">
    <source>
        <dbReference type="EMBL" id="MBC6467913.1"/>
    </source>
</evidence>
<dbReference type="Gene3D" id="3.40.50.2300">
    <property type="match status" value="2"/>
</dbReference>
<reference evidence="6 7" key="1">
    <citation type="submission" date="2020-06" db="EMBL/GenBank/DDBJ databases">
        <title>Actinomadura xiongansis sp. nov., isolated from soil of Baiyangdian.</title>
        <authorList>
            <person name="Zhang X."/>
        </authorList>
    </citation>
    <scope>NUCLEOTIDE SEQUENCE [LARGE SCALE GENOMIC DNA]</scope>
    <source>
        <strain evidence="6 7">HBUM206468</strain>
    </source>
</reference>
<dbReference type="RefSeq" id="WP_187244916.1">
    <property type="nucleotide sequence ID" value="NZ_BAAAOK010000001.1"/>
</dbReference>
<protein>
    <submittedName>
        <fullName evidence="6">Substrate-binding domain-containing protein</fullName>
    </submittedName>
</protein>
<dbReference type="InterPro" id="IPR028082">
    <property type="entry name" value="Peripla_BP_I"/>
</dbReference>
<dbReference type="Pfam" id="PF13407">
    <property type="entry name" value="Peripla_BP_4"/>
    <property type="match status" value="1"/>
</dbReference>
<dbReference type="PROSITE" id="PS51257">
    <property type="entry name" value="PROKAR_LIPOPROTEIN"/>
    <property type="match status" value="1"/>
</dbReference>
<name>A0ABR7LTA8_9ACTN</name>
<evidence type="ECO:0000313" key="7">
    <source>
        <dbReference type="Proteomes" id="UP000805614"/>
    </source>
</evidence>
<evidence type="ECO:0000259" key="5">
    <source>
        <dbReference type="Pfam" id="PF13407"/>
    </source>
</evidence>